<evidence type="ECO:0008006" key="4">
    <source>
        <dbReference type="Google" id="ProtNLM"/>
    </source>
</evidence>
<reference evidence="2 3" key="1">
    <citation type="submission" date="2020-07" db="EMBL/GenBank/DDBJ databases">
        <title>Sequencing the genomes of 1000 actinobacteria strains.</title>
        <authorList>
            <person name="Klenk H.-P."/>
        </authorList>
    </citation>
    <scope>NUCLEOTIDE SEQUENCE [LARGE SCALE GENOMIC DNA]</scope>
    <source>
        <strain evidence="2 3">DSM 44121</strain>
    </source>
</reference>
<evidence type="ECO:0000256" key="1">
    <source>
        <dbReference type="SAM" id="Phobius"/>
    </source>
</evidence>
<name>A0A7W3J915_9MICO</name>
<dbReference type="RefSeq" id="WP_182616544.1">
    <property type="nucleotide sequence ID" value="NZ_BAAATF010000003.1"/>
</dbReference>
<dbReference type="Proteomes" id="UP000540568">
    <property type="component" value="Unassembled WGS sequence"/>
</dbReference>
<dbReference type="AlphaFoldDB" id="A0A7W3J915"/>
<keyword evidence="1" id="KW-0472">Membrane</keyword>
<protein>
    <recommendedName>
        <fullName evidence="4">DUF2946 family protein</fullName>
    </recommendedName>
</protein>
<evidence type="ECO:0000313" key="2">
    <source>
        <dbReference type="EMBL" id="MBA8808502.1"/>
    </source>
</evidence>
<dbReference type="EMBL" id="JACGWV010000001">
    <property type="protein sequence ID" value="MBA8808502.1"/>
    <property type="molecule type" value="Genomic_DNA"/>
</dbReference>
<comment type="caution">
    <text evidence="2">The sequence shown here is derived from an EMBL/GenBank/DDBJ whole genome shotgun (WGS) entry which is preliminary data.</text>
</comment>
<keyword evidence="1" id="KW-1133">Transmembrane helix</keyword>
<organism evidence="2 3">
    <name type="scientific">Promicromonospora sukumoe</name>
    <dbReference type="NCBI Taxonomy" id="88382"/>
    <lineage>
        <taxon>Bacteria</taxon>
        <taxon>Bacillati</taxon>
        <taxon>Actinomycetota</taxon>
        <taxon>Actinomycetes</taxon>
        <taxon>Micrococcales</taxon>
        <taxon>Promicromonosporaceae</taxon>
        <taxon>Promicromonospora</taxon>
    </lineage>
</organism>
<accession>A0A7W3J915</accession>
<evidence type="ECO:0000313" key="3">
    <source>
        <dbReference type="Proteomes" id="UP000540568"/>
    </source>
</evidence>
<sequence>MPVISLLRSAVSGPRRGLIGALAILTVIVGVVTMHSMSGSPTSHGHAVPHETAGVAVAQVSTAQADAGHTGTAPAAAHVLLPAPVSDDHAADEGSCCDGCGGHDAAMAMCLMILVALLALVAPARRLLWRAPLALAMSLTPALAVVRDLAAPSLHDLCISRT</sequence>
<proteinExistence type="predicted"/>
<gene>
    <name evidence="2" type="ORF">FHX71_002444</name>
</gene>
<feature type="transmembrane region" description="Helical" evidence="1">
    <location>
        <begin position="105"/>
        <end position="124"/>
    </location>
</feature>
<keyword evidence="1" id="KW-0812">Transmembrane</keyword>
<feature type="transmembrane region" description="Helical" evidence="1">
    <location>
        <begin position="18"/>
        <end position="37"/>
    </location>
</feature>
<keyword evidence="3" id="KW-1185">Reference proteome</keyword>